<dbReference type="PANTHER" id="PTHR33153:SF3">
    <property type="entry name" value="TRAFFICKING PROTEIN PARTICLE COMPLEX SUBUNIT 11 DOMAIN-CONTAINING PROTEIN"/>
    <property type="match status" value="1"/>
</dbReference>
<feature type="domain" description="DUF7869" evidence="1">
    <location>
        <begin position="1"/>
        <end position="69"/>
    </location>
</feature>
<dbReference type="Pfam" id="PF25273">
    <property type="entry name" value="DUF7869"/>
    <property type="match status" value="1"/>
</dbReference>
<keyword evidence="3" id="KW-1185">Reference proteome</keyword>
<proteinExistence type="predicted"/>
<evidence type="ECO:0000313" key="2">
    <source>
        <dbReference type="EnsemblMetazoa" id="G33399.1:cds"/>
    </source>
</evidence>
<sequence length="221" mass="24919">MTLEKLIEGFEKCYTPTPASIRTSTVFNITELLIPHLNTIKNHSKPHIFKIAKDDNGRARIFWKEWSTDKVEDSPDVVERDYTEIASNIEKLEGDVRGSFKYFAKEGDKDVKVIIRKACGPRNSTQEIQVEDFVLVDIPKYAGDWPQVCCILSIDCQHVTLRWYNGSKTTAWTPCTRLVKGARGNAGFGVFATQSFMKGEYIARGQTYTPGSGAKKRKGTT</sequence>
<reference evidence="2" key="1">
    <citation type="submission" date="2022-08" db="UniProtKB">
        <authorList>
            <consortium name="EnsemblMetazoa"/>
        </authorList>
    </citation>
    <scope>IDENTIFICATION</scope>
    <source>
        <strain evidence="2">05x7-T-G4-1.051#20</strain>
    </source>
</reference>
<evidence type="ECO:0000313" key="3">
    <source>
        <dbReference type="Proteomes" id="UP000005408"/>
    </source>
</evidence>
<dbReference type="InterPro" id="IPR057191">
    <property type="entry name" value="DUF7869"/>
</dbReference>
<dbReference type="Proteomes" id="UP000005408">
    <property type="component" value="Unassembled WGS sequence"/>
</dbReference>
<protein>
    <recommendedName>
        <fullName evidence="1">DUF7869 domain-containing protein</fullName>
    </recommendedName>
</protein>
<dbReference type="EnsemblMetazoa" id="G33399.1">
    <property type="protein sequence ID" value="G33399.1:cds"/>
    <property type="gene ID" value="G33399"/>
</dbReference>
<evidence type="ECO:0000259" key="1">
    <source>
        <dbReference type="Pfam" id="PF25273"/>
    </source>
</evidence>
<dbReference type="PANTHER" id="PTHR33153">
    <property type="entry name" value="MYND-TYPE DOMAIN-CONTAINING PROTEIN"/>
    <property type="match status" value="1"/>
</dbReference>
<dbReference type="AlphaFoldDB" id="A0A8W8MK57"/>
<accession>A0A8W8MK57</accession>
<organism evidence="2 3">
    <name type="scientific">Magallana gigas</name>
    <name type="common">Pacific oyster</name>
    <name type="synonym">Crassostrea gigas</name>
    <dbReference type="NCBI Taxonomy" id="29159"/>
    <lineage>
        <taxon>Eukaryota</taxon>
        <taxon>Metazoa</taxon>
        <taxon>Spiralia</taxon>
        <taxon>Lophotrochozoa</taxon>
        <taxon>Mollusca</taxon>
        <taxon>Bivalvia</taxon>
        <taxon>Autobranchia</taxon>
        <taxon>Pteriomorphia</taxon>
        <taxon>Ostreida</taxon>
        <taxon>Ostreoidea</taxon>
        <taxon>Ostreidae</taxon>
        <taxon>Magallana</taxon>
    </lineage>
</organism>
<name>A0A8W8MK57_MAGGI</name>